<evidence type="ECO:0000313" key="2">
    <source>
        <dbReference type="Proteomes" id="UP001209229"/>
    </source>
</evidence>
<organism evidence="1 2">
    <name type="scientific">Plebeiibacterium sediminum</name>
    <dbReference type="NCBI Taxonomy" id="2992112"/>
    <lineage>
        <taxon>Bacteria</taxon>
        <taxon>Pseudomonadati</taxon>
        <taxon>Bacteroidota</taxon>
        <taxon>Bacteroidia</taxon>
        <taxon>Marinilabiliales</taxon>
        <taxon>Marinilabiliaceae</taxon>
        <taxon>Plebeiibacterium</taxon>
    </lineage>
</organism>
<sequence length="212" mass="22941">MGKFVKGLNGGFSGRVGSTVGSKWKGINYMKSLPDIRDKKSSEKQVMQRARFAFAARFLQPLYPVFKQGLKAQGVNQSPQNAAFSEFLNYALIGEYPDFGIDYPNLVFAKGSIQVADKPAVTIEDEQIVFTWSDNPNALKYVGTMQALLVGIAEGGYPSYSVDEYTRADGKGSLYMPNAPSGTPIHCYLAFASSGKMGTASNSIYLGTVTAP</sequence>
<dbReference type="AlphaFoldDB" id="A0AAE3M3H0"/>
<gene>
    <name evidence="1" type="ORF">OM075_08140</name>
</gene>
<keyword evidence="2" id="KW-1185">Reference proteome</keyword>
<dbReference type="RefSeq" id="WP_301189999.1">
    <property type="nucleotide sequence ID" value="NZ_JAPDPJ010000014.1"/>
</dbReference>
<accession>A0AAE3M3H0</accession>
<name>A0AAE3M3H0_9BACT</name>
<reference evidence="1" key="1">
    <citation type="submission" date="2022-10" db="EMBL/GenBank/DDBJ databases">
        <authorList>
            <person name="Yu W.X."/>
        </authorList>
    </citation>
    <scope>NUCLEOTIDE SEQUENCE</scope>
    <source>
        <strain evidence="1">AAT</strain>
    </source>
</reference>
<proteinExistence type="predicted"/>
<dbReference type="EMBL" id="JAPDPJ010000014">
    <property type="protein sequence ID" value="MCW3786434.1"/>
    <property type="molecule type" value="Genomic_DNA"/>
</dbReference>
<dbReference type="InterPro" id="IPR046233">
    <property type="entry name" value="DUF6266"/>
</dbReference>
<evidence type="ECO:0000313" key="1">
    <source>
        <dbReference type="EMBL" id="MCW3786434.1"/>
    </source>
</evidence>
<dbReference type="Pfam" id="PF19781">
    <property type="entry name" value="DUF6266"/>
    <property type="match status" value="1"/>
</dbReference>
<comment type="caution">
    <text evidence="1">The sequence shown here is derived from an EMBL/GenBank/DDBJ whole genome shotgun (WGS) entry which is preliminary data.</text>
</comment>
<protein>
    <submittedName>
        <fullName evidence="1">DUF6266 family protein</fullName>
    </submittedName>
</protein>
<dbReference type="Proteomes" id="UP001209229">
    <property type="component" value="Unassembled WGS sequence"/>
</dbReference>